<dbReference type="STRING" id="398580.Dshi_2421"/>
<evidence type="ECO:0000313" key="3">
    <source>
        <dbReference type="Proteomes" id="UP000006833"/>
    </source>
</evidence>
<feature type="transmembrane region" description="Helical" evidence="1">
    <location>
        <begin position="32"/>
        <end position="49"/>
    </location>
</feature>
<keyword evidence="1" id="KW-1133">Transmembrane helix</keyword>
<dbReference type="InterPro" id="IPR018919">
    <property type="entry name" value="DUF2484"/>
</dbReference>
<proteinExistence type="predicted"/>
<accession>A8LS62</accession>
<dbReference type="Proteomes" id="UP000006833">
    <property type="component" value="Chromosome"/>
</dbReference>
<dbReference type="RefSeq" id="WP_012179086.1">
    <property type="nucleotide sequence ID" value="NC_009952.1"/>
</dbReference>
<evidence type="ECO:0008006" key="4">
    <source>
        <dbReference type="Google" id="ProtNLM"/>
    </source>
</evidence>
<gene>
    <name evidence="2" type="ordered locus">Dshi_2421</name>
</gene>
<evidence type="ECO:0000313" key="2">
    <source>
        <dbReference type="EMBL" id="ABV94155.1"/>
    </source>
</evidence>
<dbReference type="KEGG" id="dsh:Dshi_2421"/>
<dbReference type="HOGENOM" id="CLU_193095_0_0_5"/>
<dbReference type="OrthoDB" id="7862849at2"/>
<sequence>MPTTFPLSLTLFCVWILVAAVIAVLPSRYHWRGAFVLMALLVPLLGYIWAQLGPWYLLGAAVAAVSVLRWPVRYAMGWLRARLTGAGK</sequence>
<feature type="transmembrane region" description="Helical" evidence="1">
    <location>
        <begin position="55"/>
        <end position="72"/>
    </location>
</feature>
<name>A8LS62_DINSH</name>
<keyword evidence="1" id="KW-0812">Transmembrane</keyword>
<feature type="transmembrane region" description="Helical" evidence="1">
    <location>
        <begin position="6"/>
        <end position="25"/>
    </location>
</feature>
<evidence type="ECO:0000256" key="1">
    <source>
        <dbReference type="SAM" id="Phobius"/>
    </source>
</evidence>
<organism evidence="2 3">
    <name type="scientific">Dinoroseobacter shibae (strain DSM 16493 / NCIMB 14021 / DFL 12)</name>
    <dbReference type="NCBI Taxonomy" id="398580"/>
    <lineage>
        <taxon>Bacteria</taxon>
        <taxon>Pseudomonadati</taxon>
        <taxon>Pseudomonadota</taxon>
        <taxon>Alphaproteobacteria</taxon>
        <taxon>Rhodobacterales</taxon>
        <taxon>Roseobacteraceae</taxon>
        <taxon>Dinoroseobacter</taxon>
    </lineage>
</organism>
<protein>
    <recommendedName>
        <fullName evidence="4">DUF2484 family protein</fullName>
    </recommendedName>
</protein>
<dbReference type="AlphaFoldDB" id="A8LS62"/>
<reference evidence="3" key="1">
    <citation type="journal article" date="2010" name="ISME J.">
        <title>The complete genome sequence of the algal symbiont Dinoroseobacter shibae: a hitchhiker's guide to life in the sea.</title>
        <authorList>
            <person name="Wagner-Dobler I."/>
            <person name="Ballhausen B."/>
            <person name="Berger M."/>
            <person name="Brinkhoff T."/>
            <person name="Buchholz I."/>
            <person name="Bunk B."/>
            <person name="Cypionka H."/>
            <person name="Daniel R."/>
            <person name="Drepper T."/>
            <person name="Gerdts G."/>
            <person name="Hahnke S."/>
            <person name="Han C."/>
            <person name="Jahn D."/>
            <person name="Kalhoefer D."/>
            <person name="Kiss H."/>
            <person name="Klenk H.P."/>
            <person name="Kyrpides N."/>
            <person name="Liebl W."/>
            <person name="Liesegang H."/>
            <person name="Meincke L."/>
            <person name="Pati A."/>
            <person name="Petersen J."/>
            <person name="Piekarski T."/>
            <person name="Pommerenke C."/>
            <person name="Pradella S."/>
            <person name="Pukall R."/>
            <person name="Rabus R."/>
            <person name="Stackebrandt E."/>
            <person name="Thole S."/>
            <person name="Thompson L."/>
            <person name="Tielen P."/>
            <person name="Tomasch J."/>
            <person name="von Jan M."/>
            <person name="Wanphrut N."/>
            <person name="Wichels A."/>
            <person name="Zech H."/>
            <person name="Simon M."/>
        </authorList>
    </citation>
    <scope>NUCLEOTIDE SEQUENCE [LARGE SCALE GENOMIC DNA]</scope>
    <source>
        <strain evidence="3">DSM 16493 / NCIMB 14021 / DFL 12</strain>
    </source>
</reference>
<keyword evidence="1" id="KW-0472">Membrane</keyword>
<dbReference type="EMBL" id="CP000830">
    <property type="protein sequence ID" value="ABV94155.1"/>
    <property type="molecule type" value="Genomic_DNA"/>
</dbReference>
<dbReference type="Pfam" id="PF10658">
    <property type="entry name" value="DUF2484"/>
    <property type="match status" value="1"/>
</dbReference>
<keyword evidence="3" id="KW-1185">Reference proteome</keyword>